<dbReference type="Proteomes" id="UP000501600">
    <property type="component" value="Chromosome"/>
</dbReference>
<dbReference type="EMBL" id="CP051217">
    <property type="protein sequence ID" value="QJB70226.1"/>
    <property type="molecule type" value="Genomic_DNA"/>
</dbReference>
<feature type="domain" description="Gfo/Idh/MocA-like oxidoreductase C-terminal" evidence="2">
    <location>
        <begin position="168"/>
        <end position="379"/>
    </location>
</feature>
<accession>A0A6H2DRC7</accession>
<keyword evidence="4" id="KW-1185">Reference proteome</keyword>
<dbReference type="PANTHER" id="PTHR43593:SF1">
    <property type="entry name" value="INOSITOL 2-DEHYDROGENASE"/>
    <property type="match status" value="1"/>
</dbReference>
<dbReference type="SUPFAM" id="SSF51735">
    <property type="entry name" value="NAD(P)-binding Rossmann-fold domains"/>
    <property type="match status" value="1"/>
</dbReference>
<sequence length="388" mass="42398">MLVKILDIAALFFGSPKSLTSFATPKGQKLKRYAIIGAGMMGREHMSNLALVDGAGLVALADPHSGSLEQSLTHANGAGFAPLCFQNIDDMFPNVALDAVIIASPNHTHFEIMQQVVKQPVAVLLEKPMCTTVADARALHAMAKNHPHLIWVGMEYRYMPPVSQFIDRVRDGITGDVKMLSIREHRFPFLEKVGDWNRFSENTGGTLVEKCCHFFDLMRCILQDEPVRVFASGGQDVNHLDERYDGRRPDILDNAYVIIDFSKGTRAVLDLCMFAEGSEEQEQIYALGEIGKLEVGIPSAKLTWSPRDKSGAVSEIIHTPTDALAAGDHHGATFFQLSRFQDALVQGKSPDVSTLDGLRAVQMGAAAHQSIETGLPVALDFAANAKDL</sequence>
<dbReference type="KEGG" id="phao:HF685_13815"/>
<dbReference type="Gene3D" id="3.40.50.720">
    <property type="entry name" value="NAD(P)-binding Rossmann-like Domain"/>
    <property type="match status" value="1"/>
</dbReference>
<dbReference type="Gene3D" id="3.30.360.10">
    <property type="entry name" value="Dihydrodipicolinate Reductase, domain 2"/>
    <property type="match status" value="1"/>
</dbReference>
<proteinExistence type="predicted"/>
<dbReference type="InterPro" id="IPR000683">
    <property type="entry name" value="Gfo/Idh/MocA-like_OxRdtase_N"/>
</dbReference>
<dbReference type="InterPro" id="IPR050424">
    <property type="entry name" value="Gfo-Idh-MocA_inositol_DH"/>
</dbReference>
<organism evidence="3 4">
    <name type="scientific">Parasphingorhabdus halotolerans</name>
    <dbReference type="NCBI Taxonomy" id="2725558"/>
    <lineage>
        <taxon>Bacteria</taxon>
        <taxon>Pseudomonadati</taxon>
        <taxon>Pseudomonadota</taxon>
        <taxon>Alphaproteobacteria</taxon>
        <taxon>Sphingomonadales</taxon>
        <taxon>Sphingomonadaceae</taxon>
        <taxon>Parasphingorhabdus</taxon>
    </lineage>
</organism>
<dbReference type="RefSeq" id="WP_168820492.1">
    <property type="nucleotide sequence ID" value="NZ_CP051217.1"/>
</dbReference>
<dbReference type="PANTHER" id="PTHR43593">
    <property type="match status" value="1"/>
</dbReference>
<dbReference type="InterPro" id="IPR004104">
    <property type="entry name" value="Gfo/Idh/MocA-like_OxRdtase_C"/>
</dbReference>
<dbReference type="AlphaFoldDB" id="A0A6H2DRC7"/>
<dbReference type="Pfam" id="PF02894">
    <property type="entry name" value="GFO_IDH_MocA_C"/>
    <property type="match status" value="1"/>
</dbReference>
<feature type="domain" description="Gfo/Idh/MocA-like oxidoreductase N-terminal" evidence="1">
    <location>
        <begin position="32"/>
        <end position="153"/>
    </location>
</feature>
<dbReference type="SUPFAM" id="SSF55347">
    <property type="entry name" value="Glyceraldehyde-3-phosphate dehydrogenase-like, C-terminal domain"/>
    <property type="match status" value="1"/>
</dbReference>
<name>A0A6H2DRC7_9SPHN</name>
<evidence type="ECO:0000259" key="2">
    <source>
        <dbReference type="Pfam" id="PF02894"/>
    </source>
</evidence>
<gene>
    <name evidence="3" type="ORF">HF685_13815</name>
</gene>
<evidence type="ECO:0000259" key="1">
    <source>
        <dbReference type="Pfam" id="PF01408"/>
    </source>
</evidence>
<protein>
    <submittedName>
        <fullName evidence="3">Gfo/Idh/MocA family oxidoreductase</fullName>
    </submittedName>
</protein>
<dbReference type="Pfam" id="PF01408">
    <property type="entry name" value="GFO_IDH_MocA"/>
    <property type="match status" value="1"/>
</dbReference>
<dbReference type="InterPro" id="IPR036291">
    <property type="entry name" value="NAD(P)-bd_dom_sf"/>
</dbReference>
<evidence type="ECO:0000313" key="4">
    <source>
        <dbReference type="Proteomes" id="UP000501600"/>
    </source>
</evidence>
<evidence type="ECO:0000313" key="3">
    <source>
        <dbReference type="EMBL" id="QJB70226.1"/>
    </source>
</evidence>
<dbReference type="GO" id="GO:0000166">
    <property type="term" value="F:nucleotide binding"/>
    <property type="evidence" value="ECO:0007669"/>
    <property type="project" value="InterPro"/>
</dbReference>
<reference evidence="3 4" key="1">
    <citation type="submission" date="2020-04" db="EMBL/GenBank/DDBJ databases">
        <title>Genome sequence for Sphingorhabdus sp. strain M1.</title>
        <authorList>
            <person name="Park S.-J."/>
        </authorList>
    </citation>
    <scope>NUCLEOTIDE SEQUENCE [LARGE SCALE GENOMIC DNA]</scope>
    <source>
        <strain evidence="3 4">JK6</strain>
    </source>
</reference>